<dbReference type="GO" id="GO:0006457">
    <property type="term" value="P:protein folding"/>
    <property type="evidence" value="ECO:0007669"/>
    <property type="project" value="InterPro"/>
</dbReference>
<gene>
    <name evidence="18" type="primary">tig</name>
    <name evidence="18" type="ORF">H9968_10965</name>
</gene>
<evidence type="ECO:0000256" key="6">
    <source>
        <dbReference type="ARBA" id="ARBA00022618"/>
    </source>
</evidence>
<name>A0A9D2J8T7_9FIRM</name>
<dbReference type="Pfam" id="PF05698">
    <property type="entry name" value="Trigger_C"/>
    <property type="match status" value="1"/>
</dbReference>
<protein>
    <recommendedName>
        <fullName evidence="5">Trigger factor</fullName>
        <ecNumber evidence="4">5.2.1.8</ecNumber>
    </recommendedName>
    <alternativeName>
        <fullName evidence="12">PPIase</fullName>
    </alternativeName>
</protein>
<evidence type="ECO:0000256" key="9">
    <source>
        <dbReference type="ARBA" id="ARBA00023235"/>
    </source>
</evidence>
<evidence type="ECO:0000256" key="8">
    <source>
        <dbReference type="ARBA" id="ARBA00023186"/>
    </source>
</evidence>
<comment type="function">
    <text evidence="11">Involved in protein export. Acts as a chaperone by maintaining the newly synthesized protein in an open conformation. Functions as a peptidyl-prolyl cis-trans isomerase.</text>
</comment>
<evidence type="ECO:0000256" key="1">
    <source>
        <dbReference type="ARBA" id="ARBA00000971"/>
    </source>
</evidence>
<dbReference type="GO" id="GO:0003755">
    <property type="term" value="F:peptidyl-prolyl cis-trans isomerase activity"/>
    <property type="evidence" value="ECO:0007669"/>
    <property type="project" value="UniProtKB-KW"/>
</dbReference>
<evidence type="ECO:0000259" key="17">
    <source>
        <dbReference type="Pfam" id="PF05698"/>
    </source>
</evidence>
<dbReference type="EC" id="5.2.1.8" evidence="4"/>
<dbReference type="Proteomes" id="UP000824049">
    <property type="component" value="Unassembled WGS sequence"/>
</dbReference>
<feature type="chain" id="PRO_5039616600" description="Trigger factor" evidence="14">
    <location>
        <begin position="19"/>
        <end position="386"/>
    </location>
</feature>
<dbReference type="EMBL" id="DXBR01000099">
    <property type="protein sequence ID" value="HIZ40417.1"/>
    <property type="molecule type" value="Genomic_DNA"/>
</dbReference>
<dbReference type="InterPro" id="IPR001179">
    <property type="entry name" value="PPIase_FKBP_dom"/>
</dbReference>
<evidence type="ECO:0000256" key="12">
    <source>
        <dbReference type="ARBA" id="ARBA00029986"/>
    </source>
</evidence>
<evidence type="ECO:0000256" key="13">
    <source>
        <dbReference type="SAM" id="MobiDB-lite"/>
    </source>
</evidence>
<comment type="subcellular location">
    <subcellularLocation>
        <location evidence="2">Cytoplasm</location>
    </subcellularLocation>
</comment>
<feature type="domain" description="Trigger factor ribosome-binding bacterial" evidence="16">
    <location>
        <begin position="41"/>
        <end position="79"/>
    </location>
</feature>
<keyword evidence="14" id="KW-0732">Signal</keyword>
<sequence>MRKFISAAILAAALLALGGCGNSKDNAPEATTAAESQTGQSQTINIDAGEYVQLGEYKGLTVERTPVEVTDEEVEEQVQLLAEDYAEYKEITDRDTVQENDYVNMDYTCTIDGTASEDYSETDVDTQIGAQEYSVDGAFDLDKELTGAKVGDTVTINFTFPDDYDDTEVAGKDCVMEVKVNSIEEEVLPEITDEFISENTDCKTVDEYREQTRQELEDSYNSEAEQAVQDDLWNMIVENCTQLKDFPQDIIDQEVANLTAENEEWAGYFGMEVEDFIEEYYGLSLEDYAQETLMNQCVQDLLVEAEGLTVTDEEYQAEIQTYIDDYGYEDEEEIMEYYTEDEIRSDLLYSKLMTNLLNYTNVVESSTSSEAAEETDTAAEADTAAE</sequence>
<dbReference type="GO" id="GO:0015031">
    <property type="term" value="P:protein transport"/>
    <property type="evidence" value="ECO:0007669"/>
    <property type="project" value="InterPro"/>
</dbReference>
<evidence type="ECO:0000256" key="7">
    <source>
        <dbReference type="ARBA" id="ARBA00023110"/>
    </source>
</evidence>
<dbReference type="SUPFAM" id="SSF109998">
    <property type="entry name" value="Triger factor/SurA peptide-binding domain-like"/>
    <property type="match status" value="1"/>
</dbReference>
<evidence type="ECO:0000256" key="3">
    <source>
        <dbReference type="ARBA" id="ARBA00005464"/>
    </source>
</evidence>
<evidence type="ECO:0000259" key="16">
    <source>
        <dbReference type="Pfam" id="PF05697"/>
    </source>
</evidence>
<feature type="signal peptide" evidence="14">
    <location>
        <begin position="1"/>
        <end position="18"/>
    </location>
</feature>
<reference evidence="18" key="2">
    <citation type="submission" date="2021-04" db="EMBL/GenBank/DDBJ databases">
        <authorList>
            <person name="Gilroy R."/>
        </authorList>
    </citation>
    <scope>NUCLEOTIDE SEQUENCE</scope>
    <source>
        <strain evidence="18">CHK179-28034</strain>
    </source>
</reference>
<evidence type="ECO:0000256" key="10">
    <source>
        <dbReference type="ARBA" id="ARBA00023306"/>
    </source>
</evidence>
<dbReference type="PROSITE" id="PS51257">
    <property type="entry name" value="PROKAR_LIPOPROTEIN"/>
    <property type="match status" value="1"/>
</dbReference>
<dbReference type="SUPFAM" id="SSF54534">
    <property type="entry name" value="FKBP-like"/>
    <property type="match status" value="1"/>
</dbReference>
<evidence type="ECO:0000313" key="18">
    <source>
        <dbReference type="EMBL" id="HIZ40417.1"/>
    </source>
</evidence>
<feature type="region of interest" description="Disordered" evidence="13">
    <location>
        <begin position="365"/>
        <end position="386"/>
    </location>
</feature>
<dbReference type="InterPro" id="IPR027304">
    <property type="entry name" value="Trigger_fact/SurA_dom_sf"/>
</dbReference>
<comment type="catalytic activity">
    <reaction evidence="1">
        <text>[protein]-peptidylproline (omega=180) = [protein]-peptidylproline (omega=0)</text>
        <dbReference type="Rhea" id="RHEA:16237"/>
        <dbReference type="Rhea" id="RHEA-COMP:10747"/>
        <dbReference type="Rhea" id="RHEA-COMP:10748"/>
        <dbReference type="ChEBI" id="CHEBI:83833"/>
        <dbReference type="ChEBI" id="CHEBI:83834"/>
        <dbReference type="EC" id="5.2.1.8"/>
    </reaction>
</comment>
<feature type="domain" description="PPIase FKBP-type" evidence="15">
    <location>
        <begin position="96"/>
        <end position="172"/>
    </location>
</feature>
<evidence type="ECO:0000256" key="14">
    <source>
        <dbReference type="SAM" id="SignalP"/>
    </source>
</evidence>
<keyword evidence="6" id="KW-0132">Cell division</keyword>
<dbReference type="Gene3D" id="1.10.3120.10">
    <property type="entry name" value="Trigger factor, C-terminal domain"/>
    <property type="match status" value="1"/>
</dbReference>
<evidence type="ECO:0000259" key="15">
    <source>
        <dbReference type="Pfam" id="PF00254"/>
    </source>
</evidence>
<keyword evidence="10" id="KW-0131">Cell cycle</keyword>
<proteinExistence type="inferred from homology"/>
<evidence type="ECO:0000256" key="11">
    <source>
        <dbReference type="ARBA" id="ARBA00024849"/>
    </source>
</evidence>
<dbReference type="GO" id="GO:0005737">
    <property type="term" value="C:cytoplasm"/>
    <property type="evidence" value="ECO:0007669"/>
    <property type="project" value="UniProtKB-SubCell"/>
</dbReference>
<evidence type="ECO:0000256" key="5">
    <source>
        <dbReference type="ARBA" id="ARBA00016902"/>
    </source>
</evidence>
<dbReference type="Pfam" id="PF05697">
    <property type="entry name" value="Trigger_N"/>
    <property type="match status" value="1"/>
</dbReference>
<dbReference type="InterPro" id="IPR005215">
    <property type="entry name" value="Trig_fac"/>
</dbReference>
<dbReference type="AlphaFoldDB" id="A0A9D2J8T7"/>
<comment type="caution">
    <text evidence="18">The sequence shown here is derived from an EMBL/GenBank/DDBJ whole genome shotgun (WGS) entry which is preliminary data.</text>
</comment>
<feature type="compositionally biased region" description="Acidic residues" evidence="13">
    <location>
        <begin position="371"/>
        <end position="386"/>
    </location>
</feature>
<evidence type="ECO:0000313" key="19">
    <source>
        <dbReference type="Proteomes" id="UP000824049"/>
    </source>
</evidence>
<keyword evidence="8" id="KW-0143">Chaperone</keyword>
<accession>A0A9D2J8T7</accession>
<dbReference type="Pfam" id="PF00254">
    <property type="entry name" value="FKBP_C"/>
    <property type="match status" value="1"/>
</dbReference>
<dbReference type="InterPro" id="IPR046357">
    <property type="entry name" value="PPIase_dom_sf"/>
</dbReference>
<feature type="domain" description="Trigger factor C-terminal" evidence="17">
    <location>
        <begin position="204"/>
        <end position="357"/>
    </location>
</feature>
<dbReference type="InterPro" id="IPR037041">
    <property type="entry name" value="Trigger_fac_C_sf"/>
</dbReference>
<dbReference type="InterPro" id="IPR008880">
    <property type="entry name" value="Trigger_fac_C"/>
</dbReference>
<reference evidence="18" key="1">
    <citation type="journal article" date="2021" name="PeerJ">
        <title>Extensive microbial diversity within the chicken gut microbiome revealed by metagenomics and culture.</title>
        <authorList>
            <person name="Gilroy R."/>
            <person name="Ravi A."/>
            <person name="Getino M."/>
            <person name="Pursley I."/>
            <person name="Horton D.L."/>
            <person name="Alikhan N.F."/>
            <person name="Baker D."/>
            <person name="Gharbi K."/>
            <person name="Hall N."/>
            <person name="Watson M."/>
            <person name="Adriaenssens E.M."/>
            <person name="Foster-Nyarko E."/>
            <person name="Jarju S."/>
            <person name="Secka A."/>
            <person name="Antonio M."/>
            <person name="Oren A."/>
            <person name="Chaudhuri R.R."/>
            <person name="La Ragione R."/>
            <person name="Hildebrand F."/>
            <person name="Pallen M.J."/>
        </authorList>
    </citation>
    <scope>NUCLEOTIDE SEQUENCE</scope>
    <source>
        <strain evidence="18">CHK179-28034</strain>
    </source>
</reference>
<evidence type="ECO:0000256" key="2">
    <source>
        <dbReference type="ARBA" id="ARBA00004496"/>
    </source>
</evidence>
<keyword evidence="9 18" id="KW-0413">Isomerase</keyword>
<dbReference type="GO" id="GO:0051301">
    <property type="term" value="P:cell division"/>
    <property type="evidence" value="ECO:0007669"/>
    <property type="project" value="UniProtKB-KW"/>
</dbReference>
<evidence type="ECO:0000256" key="4">
    <source>
        <dbReference type="ARBA" id="ARBA00013194"/>
    </source>
</evidence>
<comment type="similarity">
    <text evidence="3">Belongs to the FKBP-type PPIase family. Tig subfamily.</text>
</comment>
<dbReference type="NCBIfam" id="TIGR00115">
    <property type="entry name" value="tig"/>
    <property type="match status" value="1"/>
</dbReference>
<dbReference type="Gene3D" id="3.10.50.40">
    <property type="match status" value="1"/>
</dbReference>
<keyword evidence="7" id="KW-0697">Rotamase</keyword>
<dbReference type="InterPro" id="IPR008881">
    <property type="entry name" value="Trigger_fac_ribosome-bd_bac"/>
</dbReference>
<organism evidence="18 19">
    <name type="scientific">Candidatus Anaerobutyricum stercoris</name>
    <dbReference type="NCBI Taxonomy" id="2838457"/>
    <lineage>
        <taxon>Bacteria</taxon>
        <taxon>Bacillati</taxon>
        <taxon>Bacillota</taxon>
        <taxon>Clostridia</taxon>
        <taxon>Lachnospirales</taxon>
        <taxon>Lachnospiraceae</taxon>
        <taxon>Anaerobutyricum</taxon>
    </lineage>
</organism>